<evidence type="ECO:0000313" key="3">
    <source>
        <dbReference type="Proteomes" id="UP000242913"/>
    </source>
</evidence>
<feature type="compositionally biased region" description="Basic and acidic residues" evidence="1">
    <location>
        <begin position="49"/>
        <end position="72"/>
    </location>
</feature>
<reference evidence="2 3" key="1">
    <citation type="submission" date="2015-12" db="EMBL/GenBank/DDBJ databases">
        <title>Draft genome of the nematode, Onchocerca flexuosa.</title>
        <authorList>
            <person name="Mitreva M."/>
        </authorList>
    </citation>
    <scope>NUCLEOTIDE SEQUENCE [LARGE SCALE GENOMIC DNA]</scope>
    <source>
        <strain evidence="2">Red Deer</strain>
    </source>
</reference>
<accession>A0A183HZ14</accession>
<proteinExistence type="predicted"/>
<dbReference type="WBParaSite" id="OFLC_0001272701-mRNA-1">
    <property type="protein sequence ID" value="OFLC_0001272701-mRNA-1"/>
    <property type="gene ID" value="OFLC_0001272701"/>
</dbReference>
<dbReference type="EMBL" id="KZ270013">
    <property type="protein sequence ID" value="OZC08193.1"/>
    <property type="molecule type" value="Genomic_DNA"/>
</dbReference>
<evidence type="ECO:0000313" key="4">
    <source>
        <dbReference type="WBParaSite" id="OFLC_0001272701-mRNA-1"/>
    </source>
</evidence>
<feature type="region of interest" description="Disordered" evidence="1">
    <location>
        <begin position="1"/>
        <end position="72"/>
    </location>
</feature>
<dbReference type="Proteomes" id="UP000242913">
    <property type="component" value="Unassembled WGS sequence"/>
</dbReference>
<name>A0A183HZ14_9BILA</name>
<keyword evidence="3" id="KW-1185">Reference proteome</keyword>
<feature type="compositionally biased region" description="Basic and acidic residues" evidence="1">
    <location>
        <begin position="25"/>
        <end position="42"/>
    </location>
</feature>
<organism evidence="4">
    <name type="scientific">Onchocerca flexuosa</name>
    <dbReference type="NCBI Taxonomy" id="387005"/>
    <lineage>
        <taxon>Eukaryota</taxon>
        <taxon>Metazoa</taxon>
        <taxon>Ecdysozoa</taxon>
        <taxon>Nematoda</taxon>
        <taxon>Chromadorea</taxon>
        <taxon>Rhabditida</taxon>
        <taxon>Spirurina</taxon>
        <taxon>Spiruromorpha</taxon>
        <taxon>Filarioidea</taxon>
        <taxon>Onchocercidae</taxon>
        <taxon>Onchocerca</taxon>
    </lineage>
</organism>
<dbReference type="AlphaFoldDB" id="A0A183HZ14"/>
<reference evidence="4" key="2">
    <citation type="submission" date="2016-06" db="UniProtKB">
        <authorList>
            <consortium name="WormBaseParasite"/>
        </authorList>
    </citation>
    <scope>IDENTIFICATION</scope>
</reference>
<gene>
    <name evidence="2" type="ORF">X798_04809</name>
</gene>
<evidence type="ECO:0000256" key="1">
    <source>
        <dbReference type="SAM" id="MobiDB-lite"/>
    </source>
</evidence>
<evidence type="ECO:0000313" key="2">
    <source>
        <dbReference type="EMBL" id="OZC08193.1"/>
    </source>
</evidence>
<protein>
    <submittedName>
        <fullName evidence="2 4">Uncharacterized protein</fullName>
    </submittedName>
</protein>
<sequence>MHVVRKPFHPISDDALSIQIPETSQRARSEKGKKQKIARSDGEGSSLHKRPEEKEKGRQEEGAFGGQERDRTAYQYESQKGVFAVTWELLLSQLCTDNFARTIPHGDH</sequence>